<evidence type="ECO:0000313" key="2">
    <source>
        <dbReference type="Proteomes" id="UP001153709"/>
    </source>
</evidence>
<organism evidence="1 2">
    <name type="scientific">Diabrotica balteata</name>
    <name type="common">Banded cucumber beetle</name>
    <dbReference type="NCBI Taxonomy" id="107213"/>
    <lineage>
        <taxon>Eukaryota</taxon>
        <taxon>Metazoa</taxon>
        <taxon>Ecdysozoa</taxon>
        <taxon>Arthropoda</taxon>
        <taxon>Hexapoda</taxon>
        <taxon>Insecta</taxon>
        <taxon>Pterygota</taxon>
        <taxon>Neoptera</taxon>
        <taxon>Endopterygota</taxon>
        <taxon>Coleoptera</taxon>
        <taxon>Polyphaga</taxon>
        <taxon>Cucujiformia</taxon>
        <taxon>Chrysomeloidea</taxon>
        <taxon>Chrysomelidae</taxon>
        <taxon>Galerucinae</taxon>
        <taxon>Diabroticina</taxon>
        <taxon>Diabroticites</taxon>
        <taxon>Diabrotica</taxon>
    </lineage>
</organism>
<dbReference type="InterPro" id="IPR036691">
    <property type="entry name" value="Endo/exonu/phosph_ase_sf"/>
</dbReference>
<gene>
    <name evidence="1" type="ORF">DIABBA_LOCUS10264</name>
</gene>
<proteinExistence type="predicted"/>
<protein>
    <submittedName>
        <fullName evidence="1">Uncharacterized protein</fullName>
    </submittedName>
</protein>
<dbReference type="Proteomes" id="UP001153709">
    <property type="component" value="Chromosome 7"/>
</dbReference>
<reference evidence="1" key="1">
    <citation type="submission" date="2022-01" db="EMBL/GenBank/DDBJ databases">
        <authorList>
            <person name="King R."/>
        </authorList>
    </citation>
    <scope>NUCLEOTIDE SEQUENCE</scope>
</reference>
<accession>A0A9N9T9V8</accession>
<dbReference type="Gene3D" id="3.60.10.10">
    <property type="entry name" value="Endonuclease/exonuclease/phosphatase"/>
    <property type="match status" value="1"/>
</dbReference>
<sequence>MEIFAEANQLVIMNTWFKLHPRKLYTWKSPQDSVGRIIRNQIDYMLVNKRYRNSCTCVKTYPVADTNSNNVPVVGSFKVRMKKFASKSMK</sequence>
<keyword evidence="2" id="KW-1185">Reference proteome</keyword>
<dbReference type="AlphaFoldDB" id="A0A9N9T9V8"/>
<dbReference type="OrthoDB" id="6772382at2759"/>
<name>A0A9N9T9V8_DIABA</name>
<evidence type="ECO:0000313" key="1">
    <source>
        <dbReference type="EMBL" id="CAG9837263.1"/>
    </source>
</evidence>
<dbReference type="EMBL" id="OU898282">
    <property type="protein sequence ID" value="CAG9837263.1"/>
    <property type="molecule type" value="Genomic_DNA"/>
</dbReference>